<organism evidence="1 2">
    <name type="scientific">Enterococcus ureilyticus</name>
    <dbReference type="NCBI Taxonomy" id="1131292"/>
    <lineage>
        <taxon>Bacteria</taxon>
        <taxon>Bacillati</taxon>
        <taxon>Bacillota</taxon>
        <taxon>Bacilli</taxon>
        <taxon>Lactobacillales</taxon>
        <taxon>Enterococcaceae</taxon>
        <taxon>Enterococcus</taxon>
    </lineage>
</organism>
<dbReference type="STRING" id="1131292.BCR24_11965"/>
<dbReference type="EMBL" id="MIKC01000004">
    <property type="protein sequence ID" value="OEG23474.1"/>
    <property type="molecule type" value="Genomic_DNA"/>
</dbReference>
<evidence type="ECO:0000313" key="1">
    <source>
        <dbReference type="EMBL" id="OEG23474.1"/>
    </source>
</evidence>
<comment type="caution">
    <text evidence="1">The sequence shown here is derived from an EMBL/GenBank/DDBJ whole genome shotgun (WGS) entry which is preliminary data.</text>
</comment>
<dbReference type="OrthoDB" id="2186723at2"/>
<proteinExistence type="predicted"/>
<reference evidence="2" key="1">
    <citation type="submission" date="2016-09" db="EMBL/GenBank/DDBJ databases">
        <authorList>
            <person name="Gulvik C.A."/>
        </authorList>
    </citation>
    <scope>NUCLEOTIDE SEQUENCE [LARGE SCALE GENOMIC DNA]</scope>
    <source>
        <strain evidence="2">LMG 26676</strain>
    </source>
</reference>
<name>A0A1E5HEW0_9ENTE</name>
<dbReference type="AlphaFoldDB" id="A0A1E5HEW0"/>
<evidence type="ECO:0000313" key="2">
    <source>
        <dbReference type="Proteomes" id="UP000094469"/>
    </source>
</evidence>
<sequence>MEKMEIKKSIARDTGTIASLGMFAYRIFPDTKSVNIQLLNGEQEERTVPLKTGETFFLRGLELCLELID</sequence>
<accession>A0A1E5HEW0</accession>
<protein>
    <submittedName>
        <fullName evidence="1">Uncharacterized protein</fullName>
    </submittedName>
</protein>
<keyword evidence="2" id="KW-1185">Reference proteome</keyword>
<dbReference type="Proteomes" id="UP000094469">
    <property type="component" value="Unassembled WGS sequence"/>
</dbReference>
<gene>
    <name evidence="1" type="ORF">BCR24_11965</name>
</gene>
<dbReference type="RefSeq" id="WP_069639209.1">
    <property type="nucleotide sequence ID" value="NZ_JAFBEZ010000001.1"/>
</dbReference>